<keyword evidence="2" id="KW-0449">Lipoprotein</keyword>
<feature type="compositionally biased region" description="Low complexity" evidence="1">
    <location>
        <begin position="108"/>
        <end position="121"/>
    </location>
</feature>
<dbReference type="RefSeq" id="WP_344535531.1">
    <property type="nucleotide sequence ID" value="NZ_BAAAPE010000029.1"/>
</dbReference>
<organism evidence="2 3">
    <name type="scientific">Streptomyces albiaxialis</name>
    <dbReference type="NCBI Taxonomy" id="329523"/>
    <lineage>
        <taxon>Bacteria</taxon>
        <taxon>Bacillati</taxon>
        <taxon>Actinomycetota</taxon>
        <taxon>Actinomycetes</taxon>
        <taxon>Kitasatosporales</taxon>
        <taxon>Streptomycetaceae</taxon>
        <taxon>Streptomyces</taxon>
    </lineage>
</organism>
<feature type="compositionally biased region" description="Basic and acidic residues" evidence="1">
    <location>
        <begin position="134"/>
        <end position="169"/>
    </location>
</feature>
<protein>
    <submittedName>
        <fullName evidence="2">Lipoprotein</fullName>
    </submittedName>
</protein>
<proteinExistence type="predicted"/>
<comment type="caution">
    <text evidence="2">The sequence shown here is derived from an EMBL/GenBank/DDBJ whole genome shotgun (WGS) entry which is preliminary data.</text>
</comment>
<sequence>MPLTPSTLAAGLRRRSLLAGALSTAGLGTSALVAGCTGDSGGTTDAEHTAAVRRARLRAARESEALLARYDGTAAAHTALAARLRPLRDAVARHAETLRAGASEDASRSPSGSPPGSASPGSPRPSATPSPSGRDAEKAPDKAAVPGDEKEALRALAGAERRLADSRTKALAEAPPELARLLASIAAADAAHAWLLDEEKPGDEKDGRNGDEG</sequence>
<reference evidence="3" key="1">
    <citation type="journal article" date="2019" name="Int. J. Syst. Evol. Microbiol.">
        <title>The Global Catalogue of Microorganisms (GCM) 10K type strain sequencing project: providing services to taxonomists for standard genome sequencing and annotation.</title>
        <authorList>
            <consortium name="The Broad Institute Genomics Platform"/>
            <consortium name="The Broad Institute Genome Sequencing Center for Infectious Disease"/>
            <person name="Wu L."/>
            <person name="Ma J."/>
        </authorList>
    </citation>
    <scope>NUCLEOTIDE SEQUENCE [LARGE SCALE GENOMIC DNA]</scope>
    <source>
        <strain evidence="3">JCM 15478</strain>
    </source>
</reference>
<feature type="region of interest" description="Disordered" evidence="1">
    <location>
        <begin position="99"/>
        <end position="169"/>
    </location>
</feature>
<dbReference type="Proteomes" id="UP001500016">
    <property type="component" value="Unassembled WGS sequence"/>
</dbReference>
<accession>A0ABP5IRU0</accession>
<gene>
    <name evidence="2" type="ORF">GCM10009801_78920</name>
</gene>
<dbReference type="EMBL" id="BAAAPE010000029">
    <property type="protein sequence ID" value="GAA2103776.1"/>
    <property type="molecule type" value="Genomic_DNA"/>
</dbReference>
<evidence type="ECO:0000313" key="3">
    <source>
        <dbReference type="Proteomes" id="UP001500016"/>
    </source>
</evidence>
<name>A0ABP5IRU0_9ACTN</name>
<evidence type="ECO:0000313" key="2">
    <source>
        <dbReference type="EMBL" id="GAA2103776.1"/>
    </source>
</evidence>
<evidence type="ECO:0000256" key="1">
    <source>
        <dbReference type="SAM" id="MobiDB-lite"/>
    </source>
</evidence>
<keyword evidence="3" id="KW-1185">Reference proteome</keyword>